<dbReference type="Gene3D" id="3.40.80.10">
    <property type="entry name" value="Peptidoglycan recognition protein-like"/>
    <property type="match status" value="1"/>
</dbReference>
<evidence type="ECO:0000313" key="5">
    <source>
        <dbReference type="EMBL" id="MBB4735700.1"/>
    </source>
</evidence>
<evidence type="ECO:0000256" key="2">
    <source>
        <dbReference type="SAM" id="MobiDB-lite"/>
    </source>
</evidence>
<organism evidence="5 6">
    <name type="scientific">Micrococcus cohnii</name>
    <dbReference type="NCBI Taxonomy" id="993416"/>
    <lineage>
        <taxon>Bacteria</taxon>
        <taxon>Bacillati</taxon>
        <taxon>Actinomycetota</taxon>
        <taxon>Actinomycetes</taxon>
        <taxon>Micrococcales</taxon>
        <taxon>Micrococcaceae</taxon>
        <taxon>Micrococcus</taxon>
    </lineage>
</organism>
<dbReference type="InterPro" id="IPR036505">
    <property type="entry name" value="Amidase/PGRP_sf"/>
</dbReference>
<evidence type="ECO:0000259" key="3">
    <source>
        <dbReference type="SMART" id="SM00644"/>
    </source>
</evidence>
<dbReference type="RefSeq" id="WP_184241417.1">
    <property type="nucleotide sequence ID" value="NZ_JACHNA010000001.1"/>
</dbReference>
<dbReference type="Pfam" id="PF01510">
    <property type="entry name" value="Amidase_2"/>
    <property type="match status" value="1"/>
</dbReference>
<evidence type="ECO:0000313" key="6">
    <source>
        <dbReference type="Proteomes" id="UP000540191"/>
    </source>
</evidence>
<accession>A0A7W7GP57</accession>
<dbReference type="AlphaFoldDB" id="A0A7W7GP57"/>
<name>A0A7W7GP57_9MICC</name>
<dbReference type="SMART" id="SM00701">
    <property type="entry name" value="PGRP"/>
    <property type="match status" value="1"/>
</dbReference>
<dbReference type="Proteomes" id="UP000540191">
    <property type="component" value="Unassembled WGS sequence"/>
</dbReference>
<dbReference type="GO" id="GO:0008270">
    <property type="term" value="F:zinc ion binding"/>
    <property type="evidence" value="ECO:0007669"/>
    <property type="project" value="InterPro"/>
</dbReference>
<evidence type="ECO:0008006" key="7">
    <source>
        <dbReference type="Google" id="ProtNLM"/>
    </source>
</evidence>
<dbReference type="EMBL" id="JACHNA010000001">
    <property type="protein sequence ID" value="MBB4735700.1"/>
    <property type="molecule type" value="Genomic_DNA"/>
</dbReference>
<dbReference type="InterPro" id="IPR002502">
    <property type="entry name" value="Amidase_domain"/>
</dbReference>
<dbReference type="InterPro" id="IPR015510">
    <property type="entry name" value="PGRP"/>
</dbReference>
<dbReference type="PANTHER" id="PTHR11022:SF41">
    <property type="entry name" value="PEPTIDOGLYCAN-RECOGNITION PROTEIN LC-RELATED"/>
    <property type="match status" value="1"/>
</dbReference>
<gene>
    <name evidence="5" type="ORF">HDA30_001208</name>
</gene>
<dbReference type="GO" id="GO:0009253">
    <property type="term" value="P:peptidoglycan catabolic process"/>
    <property type="evidence" value="ECO:0007669"/>
    <property type="project" value="InterPro"/>
</dbReference>
<sequence length="278" mass="30427">MADHVEHPDEHRAATPPWRRRTLLSGTGLALTGALAACAGTGGKDGGTEQENPESGTNTADKASRVKEPDIIGTADWEAVEPEQYLQTLHERPSYLVIHHTTTPNVTDGSREAAIEIAQRVQNGHINQHWGDSGQHFTVSRGGFALEARHGSKFALEKGDRFILGVHALGFNAYALGIECEGTYMVNPPPQKMYEGLLHLCTYICQQYDLPPSRIIGHRDLVRTSCCGDAFYAKLPVLREDVKVSLERGELRVSEGFGADNLFDDSDVKVEERQAPAA</sequence>
<proteinExistence type="inferred from homology"/>
<feature type="compositionally biased region" description="Polar residues" evidence="2">
    <location>
        <begin position="49"/>
        <end position="61"/>
    </location>
</feature>
<feature type="domain" description="Peptidoglycan recognition protein family" evidence="4">
    <location>
        <begin position="69"/>
        <end position="222"/>
    </location>
</feature>
<dbReference type="GO" id="GO:0008745">
    <property type="term" value="F:N-acetylmuramoyl-L-alanine amidase activity"/>
    <property type="evidence" value="ECO:0007669"/>
    <property type="project" value="InterPro"/>
</dbReference>
<dbReference type="CDD" id="cd06583">
    <property type="entry name" value="PGRP"/>
    <property type="match status" value="1"/>
</dbReference>
<dbReference type="InterPro" id="IPR006619">
    <property type="entry name" value="PGRP_domain_met/bac"/>
</dbReference>
<protein>
    <recommendedName>
        <fullName evidence="7">N-acetylmuramoyl-L-alanine amidase</fullName>
    </recommendedName>
</protein>
<evidence type="ECO:0000259" key="4">
    <source>
        <dbReference type="SMART" id="SM00701"/>
    </source>
</evidence>
<dbReference type="PANTHER" id="PTHR11022">
    <property type="entry name" value="PEPTIDOGLYCAN RECOGNITION PROTEIN"/>
    <property type="match status" value="1"/>
</dbReference>
<evidence type="ECO:0000256" key="1">
    <source>
        <dbReference type="ARBA" id="ARBA00007553"/>
    </source>
</evidence>
<reference evidence="5 6" key="1">
    <citation type="submission" date="2020-08" db="EMBL/GenBank/DDBJ databases">
        <title>Sequencing the genomes of 1000 actinobacteria strains.</title>
        <authorList>
            <person name="Klenk H.-P."/>
        </authorList>
    </citation>
    <scope>NUCLEOTIDE SEQUENCE [LARGE SCALE GENOMIC DNA]</scope>
    <source>
        <strain evidence="5 6">DSM 23974</strain>
    </source>
</reference>
<keyword evidence="6" id="KW-1185">Reference proteome</keyword>
<dbReference type="SMART" id="SM00644">
    <property type="entry name" value="Ami_2"/>
    <property type="match status" value="1"/>
</dbReference>
<dbReference type="SUPFAM" id="SSF55846">
    <property type="entry name" value="N-acetylmuramoyl-L-alanine amidase-like"/>
    <property type="match status" value="1"/>
</dbReference>
<comment type="similarity">
    <text evidence="1">Belongs to the N-acetylmuramoyl-L-alanine amidase 2 family.</text>
</comment>
<comment type="caution">
    <text evidence="5">The sequence shown here is derived from an EMBL/GenBank/DDBJ whole genome shotgun (WGS) entry which is preliminary data.</text>
</comment>
<feature type="domain" description="N-acetylmuramoyl-L-alanine amidase" evidence="3">
    <location>
        <begin position="81"/>
        <end position="228"/>
    </location>
</feature>
<feature type="region of interest" description="Disordered" evidence="2">
    <location>
        <begin position="41"/>
        <end position="68"/>
    </location>
</feature>